<proteinExistence type="predicted"/>
<keyword evidence="3" id="KW-1185">Reference proteome</keyword>
<comment type="caution">
    <text evidence="2">The sequence shown here is derived from an EMBL/GenBank/DDBJ whole genome shotgun (WGS) entry which is preliminary data.</text>
</comment>
<dbReference type="EMBL" id="CATQJA010002593">
    <property type="protein sequence ID" value="CAJ0572232.1"/>
    <property type="molecule type" value="Genomic_DNA"/>
</dbReference>
<reference evidence="2" key="1">
    <citation type="submission" date="2023-06" db="EMBL/GenBank/DDBJ databases">
        <authorList>
            <person name="Delattre M."/>
        </authorList>
    </citation>
    <scope>NUCLEOTIDE SEQUENCE</scope>
    <source>
        <strain evidence="2">AF72</strain>
    </source>
</reference>
<dbReference type="InterPro" id="IPR000884">
    <property type="entry name" value="TSP1_rpt"/>
</dbReference>
<dbReference type="AlphaFoldDB" id="A0AA36FYW7"/>
<gene>
    <name evidence="2" type="ORF">MSPICULIGERA_LOCUS10623</name>
</gene>
<feature type="non-terminal residue" evidence="2">
    <location>
        <position position="744"/>
    </location>
</feature>
<feature type="region of interest" description="Disordered" evidence="1">
    <location>
        <begin position="286"/>
        <end position="391"/>
    </location>
</feature>
<feature type="compositionally biased region" description="Basic and acidic residues" evidence="1">
    <location>
        <begin position="286"/>
        <end position="296"/>
    </location>
</feature>
<feature type="region of interest" description="Disordered" evidence="1">
    <location>
        <begin position="1"/>
        <end position="221"/>
    </location>
</feature>
<feature type="region of interest" description="Disordered" evidence="1">
    <location>
        <begin position="418"/>
        <end position="521"/>
    </location>
</feature>
<sequence>MARIGPNRGGLIGLADPMEDGHHRDREATKEEIDQNIEMEAEEEAETAENSAENSEEPPSVQTRNAGDSFLNASPRRVEEPTTRDTEEAPELTDDFEDISFGGKIIDGGLTDEFPSDFSNREVQNFFDEEPRKETPEVKPEPEVQTTTLSPPPPPPQRHHQTGDSIQKLPQPSQPMFITREQLLENPPQELLATVPPTRPPPPPPPPPTLRPQPPLFIPEPEAEQLDFDSTELLEGAEEHPLVSMFPATLDREARALQRQFWRPKPLEHRAPPPPMQPEEEIYLMEEAHNEIESPARTRPLSSANPMFANNKVDSRSLQPSAPQPPIAPSGYGSAEEIQPYSPQHRAQGWNKPIMPSNRPNHHQGPQQPSLPDVFPQQRGQKPQGPAPISDDTVKALDWMLNNITKAAEAGDKQFLKTFQPESSNPPGYSPTFEPYQPAEPLPPGTRRVSYGISKKKPGISKKVGAPTNAHRRQHGWAPQHDGEMKPKIGRKKLQKRPPGLSRRKIQAVTQQSEHKNTGGYDGRRALAARQLPVQKSPAGQALIDEIDELQALMGSIEKELKLVGAKKEKARVAMEEFKKDDLENPGLDGDRFMGEKVLRHTNAMDLELAPRRGFEVQRGASIGIIEQHQNEPLIFSDGPVAEIGSAGTWKPWSVWGKCFCGNQVRTRACDYVEGVTTIGCEGPSYQSRPCKGGVCPARDPHPRQTIKLRPSVPEEEPEYEVPSRTDRAYFRQRALAPAGFVAL</sequence>
<feature type="compositionally biased region" description="Acidic residues" evidence="1">
    <location>
        <begin position="34"/>
        <end position="47"/>
    </location>
</feature>
<feature type="compositionally biased region" description="Pro residues" evidence="1">
    <location>
        <begin position="197"/>
        <end position="218"/>
    </location>
</feature>
<feature type="compositionally biased region" description="Basic residues" evidence="1">
    <location>
        <begin position="488"/>
        <end position="506"/>
    </location>
</feature>
<organism evidence="2 3">
    <name type="scientific">Mesorhabditis spiculigera</name>
    <dbReference type="NCBI Taxonomy" id="96644"/>
    <lineage>
        <taxon>Eukaryota</taxon>
        <taxon>Metazoa</taxon>
        <taxon>Ecdysozoa</taxon>
        <taxon>Nematoda</taxon>
        <taxon>Chromadorea</taxon>
        <taxon>Rhabditida</taxon>
        <taxon>Rhabditina</taxon>
        <taxon>Rhabditomorpha</taxon>
        <taxon>Rhabditoidea</taxon>
        <taxon>Rhabditidae</taxon>
        <taxon>Mesorhabditinae</taxon>
        <taxon>Mesorhabditis</taxon>
    </lineage>
</organism>
<dbReference type="Proteomes" id="UP001177023">
    <property type="component" value="Unassembled WGS sequence"/>
</dbReference>
<feature type="compositionally biased region" description="Polar residues" evidence="1">
    <location>
        <begin position="163"/>
        <end position="176"/>
    </location>
</feature>
<protein>
    <submittedName>
        <fullName evidence="2">Uncharacterized protein</fullName>
    </submittedName>
</protein>
<evidence type="ECO:0000313" key="2">
    <source>
        <dbReference type="EMBL" id="CAJ0572232.1"/>
    </source>
</evidence>
<name>A0AA36FYW7_9BILA</name>
<evidence type="ECO:0000256" key="1">
    <source>
        <dbReference type="SAM" id="MobiDB-lite"/>
    </source>
</evidence>
<feature type="compositionally biased region" description="Basic and acidic residues" evidence="1">
    <location>
        <begin position="76"/>
        <end position="87"/>
    </location>
</feature>
<evidence type="ECO:0000313" key="3">
    <source>
        <dbReference type="Proteomes" id="UP001177023"/>
    </source>
</evidence>
<feature type="compositionally biased region" description="Basic and acidic residues" evidence="1">
    <location>
        <begin position="129"/>
        <end position="142"/>
    </location>
</feature>
<dbReference type="PROSITE" id="PS50092">
    <property type="entry name" value="TSP1"/>
    <property type="match status" value="1"/>
</dbReference>
<feature type="compositionally biased region" description="Acidic residues" evidence="1">
    <location>
        <begin position="88"/>
        <end position="98"/>
    </location>
</feature>
<accession>A0AA36FYW7</accession>
<feature type="compositionally biased region" description="Basic and acidic residues" evidence="1">
    <location>
        <begin position="19"/>
        <end position="33"/>
    </location>
</feature>